<feature type="transmembrane region" description="Helical" evidence="1">
    <location>
        <begin position="6"/>
        <end position="28"/>
    </location>
</feature>
<proteinExistence type="predicted"/>
<organism evidence="2 3">
    <name type="scientific">Williamsia herbipolensis</name>
    <dbReference type="NCBI Taxonomy" id="1603258"/>
    <lineage>
        <taxon>Bacteria</taxon>
        <taxon>Bacillati</taxon>
        <taxon>Actinomycetota</taxon>
        <taxon>Actinomycetes</taxon>
        <taxon>Mycobacteriales</taxon>
        <taxon>Nocardiaceae</taxon>
        <taxon>Williamsia</taxon>
    </lineage>
</organism>
<accession>A0AAU4K3Y4</accession>
<evidence type="ECO:0000313" key="3">
    <source>
        <dbReference type="Proteomes" id="UP001432128"/>
    </source>
</evidence>
<evidence type="ECO:0000313" key="2">
    <source>
        <dbReference type="EMBL" id="WUM20754.1"/>
    </source>
</evidence>
<keyword evidence="1" id="KW-1133">Transmembrane helix</keyword>
<name>A0AAU4K3Y4_9NOCA</name>
<dbReference type="RefSeq" id="WP_328857974.1">
    <property type="nucleotide sequence ID" value="NZ_CP108021.1"/>
</dbReference>
<dbReference type="KEGG" id="whr:OG579_02670"/>
<sequence length="177" mass="19003">MTGVSLLIVVVAIVFAVAVLAGVTWFVIDSMVRVRRFARSTDVLPGRPGTAPREWAASDDPAPLLHRRLRYAIALVHENHTLRADPVSRAALERLDDAVLVLDGRLVSVVTDSAPGDDDALTPFDDAISALERLPGRLVYQPPGVIAGRVDETIAYLGDPSLPLDTGESPYPDDESA</sequence>
<gene>
    <name evidence="2" type="ORF">OG579_02670</name>
</gene>
<protein>
    <submittedName>
        <fullName evidence="2">Uncharacterized protein</fullName>
    </submittedName>
</protein>
<evidence type="ECO:0000256" key="1">
    <source>
        <dbReference type="SAM" id="Phobius"/>
    </source>
</evidence>
<keyword evidence="1" id="KW-0472">Membrane</keyword>
<reference evidence="2 3" key="1">
    <citation type="submission" date="2022-10" db="EMBL/GenBank/DDBJ databases">
        <title>The complete genomes of actinobacterial strains from the NBC collection.</title>
        <authorList>
            <person name="Joergensen T.S."/>
            <person name="Alvarez Arevalo M."/>
            <person name="Sterndorff E.B."/>
            <person name="Faurdal D."/>
            <person name="Vuksanovic O."/>
            <person name="Mourched A.-S."/>
            <person name="Charusanti P."/>
            <person name="Shaw S."/>
            <person name="Blin K."/>
            <person name="Weber T."/>
        </authorList>
    </citation>
    <scope>NUCLEOTIDE SEQUENCE [LARGE SCALE GENOMIC DNA]</scope>
    <source>
        <strain evidence="2 3">NBC_00319</strain>
    </source>
</reference>
<keyword evidence="3" id="KW-1185">Reference proteome</keyword>
<dbReference type="AlphaFoldDB" id="A0AAU4K3Y4"/>
<dbReference type="EMBL" id="CP108021">
    <property type="protein sequence ID" value="WUM20754.1"/>
    <property type="molecule type" value="Genomic_DNA"/>
</dbReference>
<keyword evidence="1" id="KW-0812">Transmembrane</keyword>
<dbReference type="Proteomes" id="UP001432128">
    <property type="component" value="Chromosome"/>
</dbReference>